<evidence type="ECO:0000256" key="1">
    <source>
        <dbReference type="ARBA" id="ARBA00022574"/>
    </source>
</evidence>
<dbReference type="PRINTS" id="PR00320">
    <property type="entry name" value="GPROTEINBRPT"/>
</dbReference>
<feature type="compositionally biased region" description="Low complexity" evidence="5">
    <location>
        <begin position="86"/>
        <end position="110"/>
    </location>
</feature>
<dbReference type="OrthoDB" id="10256122at2759"/>
<evidence type="ECO:0000313" key="6">
    <source>
        <dbReference type="EMBL" id="KXZ47540.1"/>
    </source>
</evidence>
<feature type="repeat" description="WD" evidence="4">
    <location>
        <begin position="208"/>
        <end position="249"/>
    </location>
</feature>
<feature type="repeat" description="WD" evidence="4">
    <location>
        <begin position="334"/>
        <end position="375"/>
    </location>
</feature>
<dbReference type="PROSITE" id="PS50294">
    <property type="entry name" value="WD_REPEATS_REGION"/>
    <property type="match status" value="4"/>
</dbReference>
<dbReference type="PROSITE" id="PS50082">
    <property type="entry name" value="WD_REPEATS_2"/>
    <property type="match status" value="4"/>
</dbReference>
<evidence type="ECO:0000256" key="3">
    <source>
        <dbReference type="ARBA" id="ARBA00025726"/>
    </source>
</evidence>
<feature type="repeat" description="WD" evidence="4">
    <location>
        <begin position="250"/>
        <end position="291"/>
    </location>
</feature>
<dbReference type="InterPro" id="IPR015943">
    <property type="entry name" value="WD40/YVTN_repeat-like_dom_sf"/>
</dbReference>
<evidence type="ECO:0000256" key="5">
    <source>
        <dbReference type="SAM" id="MobiDB-lite"/>
    </source>
</evidence>
<accession>A0A150GDW4</accession>
<dbReference type="InterPro" id="IPR020472">
    <property type="entry name" value="WD40_PAC1"/>
</dbReference>
<feature type="region of interest" description="Disordered" evidence="5">
    <location>
        <begin position="78"/>
        <end position="117"/>
    </location>
</feature>
<evidence type="ECO:0000313" key="7">
    <source>
        <dbReference type="Proteomes" id="UP000075714"/>
    </source>
</evidence>
<dbReference type="EMBL" id="LSYV01000035">
    <property type="protein sequence ID" value="KXZ47540.1"/>
    <property type="molecule type" value="Genomic_DNA"/>
</dbReference>
<dbReference type="GO" id="GO:0071013">
    <property type="term" value="C:catalytic step 2 spliceosome"/>
    <property type="evidence" value="ECO:0007669"/>
    <property type="project" value="TreeGrafter"/>
</dbReference>
<comment type="caution">
    <text evidence="6">The sequence shown here is derived from an EMBL/GenBank/DDBJ whole genome shotgun (WGS) entry which is preliminary data.</text>
</comment>
<dbReference type="SUPFAM" id="SSF50978">
    <property type="entry name" value="WD40 repeat-like"/>
    <property type="match status" value="1"/>
</dbReference>
<dbReference type="InterPro" id="IPR001680">
    <property type="entry name" value="WD40_rpt"/>
</dbReference>
<comment type="similarity">
    <text evidence="3">Belongs to the WD repeat PRL1/PRL2 family.</text>
</comment>
<dbReference type="GO" id="GO:0000398">
    <property type="term" value="P:mRNA splicing, via spliceosome"/>
    <property type="evidence" value="ECO:0007669"/>
    <property type="project" value="InterPro"/>
</dbReference>
<evidence type="ECO:0000256" key="4">
    <source>
        <dbReference type="PROSITE-ProRule" id="PRU00221"/>
    </source>
</evidence>
<name>A0A150GDW4_GONPE</name>
<dbReference type="PANTHER" id="PTHR19923:SF0">
    <property type="entry name" value="PLEIOTROPIC REGULATOR 1"/>
    <property type="match status" value="1"/>
</dbReference>
<dbReference type="Gene3D" id="2.130.10.10">
    <property type="entry name" value="YVTN repeat-like/Quinoprotein amine dehydrogenase"/>
    <property type="match status" value="1"/>
</dbReference>
<dbReference type="InterPro" id="IPR036322">
    <property type="entry name" value="WD40_repeat_dom_sf"/>
</dbReference>
<dbReference type="InterPro" id="IPR045241">
    <property type="entry name" value="Prp46/PLRG1-like"/>
</dbReference>
<keyword evidence="7" id="KW-1185">Reference proteome</keyword>
<dbReference type="GO" id="GO:0071011">
    <property type="term" value="C:precatalytic spliceosome"/>
    <property type="evidence" value="ECO:0007669"/>
    <property type="project" value="TreeGrafter"/>
</dbReference>
<gene>
    <name evidence="6" type="ORF">GPECTOR_34g699</name>
</gene>
<dbReference type="InterPro" id="IPR019775">
    <property type="entry name" value="WD40_repeat_CS"/>
</dbReference>
<dbReference type="FunFam" id="2.130.10.10:FF:000012">
    <property type="entry name" value="Putative pleiotropic regulator 1"/>
    <property type="match status" value="1"/>
</dbReference>
<dbReference type="PROSITE" id="PS00678">
    <property type="entry name" value="WD_REPEATS_1"/>
    <property type="match status" value="2"/>
</dbReference>
<feature type="repeat" description="WD" evidence="4">
    <location>
        <begin position="292"/>
        <end position="333"/>
    </location>
</feature>
<dbReference type="AlphaFoldDB" id="A0A150GDW4"/>
<evidence type="ECO:0000256" key="2">
    <source>
        <dbReference type="ARBA" id="ARBA00022737"/>
    </source>
</evidence>
<dbReference type="Pfam" id="PF00400">
    <property type="entry name" value="WD40"/>
    <property type="match status" value="5"/>
</dbReference>
<dbReference type="Proteomes" id="UP000075714">
    <property type="component" value="Unassembled WGS sequence"/>
</dbReference>
<proteinExistence type="inferred from homology"/>
<protein>
    <submittedName>
        <fullName evidence="6">Uncharacterized protein</fullName>
    </submittedName>
</protein>
<sequence length="523" mass="56110">MAAEPASFAPELPAETKTIKALTLQSLKRTYDLFVGNYGQPTPLDESSQLLKAAVKFRDEYSHVSHLVAPVAAPKATVAAPPPAAAGPSGRPAAPGAAAAAAGEDGTAATRPESRSSLSKLIDNIPAAPAAAAGGKRPGESAAGQQVVLYQPAGGATAGAADAAAQQRAVMAVIADKGGNSSAAVSRRLASKWPKPEWHAPWKMYRVISGHLGWVRCVAVDPGNEWFATGSADRTIKIWDLASGQLKLTLTGHIEQVTGLAVSARHPYMFSCGLDKMVKCWDLEQNKVIRNYHGHLSGVYCIALHPSLDILMTGGRDSVVRVWDMRSKVQAMVLSGHDQTVCSLLSQAPDPQVISGSHDSTIRLWDIRKGKASCVLTHHKKSIRAMAMHPHEFAFASASAENIKKWALPSGDFLHNMLSQQRAIINSMAINQDGVIATGGDNGSLWWWDWRSGHCFQQDETVVQPGSLESEATLYDMVFDASGSRLITAEGDKTVKMWKEVEDATPETHPGLPFRPPKDIKRF</sequence>
<keyword evidence="2" id="KW-0677">Repeat</keyword>
<dbReference type="PANTHER" id="PTHR19923">
    <property type="entry name" value="WD40 REPEAT PROTEINPRL1/PRL2-RELATED"/>
    <property type="match status" value="1"/>
</dbReference>
<dbReference type="CDD" id="cd00200">
    <property type="entry name" value="WD40"/>
    <property type="match status" value="1"/>
</dbReference>
<dbReference type="SMART" id="SM00320">
    <property type="entry name" value="WD40"/>
    <property type="match status" value="7"/>
</dbReference>
<reference evidence="7" key="1">
    <citation type="journal article" date="2016" name="Nat. Commun.">
        <title>The Gonium pectorale genome demonstrates co-option of cell cycle regulation during the evolution of multicellularity.</title>
        <authorList>
            <person name="Hanschen E.R."/>
            <person name="Marriage T.N."/>
            <person name="Ferris P.J."/>
            <person name="Hamaji T."/>
            <person name="Toyoda A."/>
            <person name="Fujiyama A."/>
            <person name="Neme R."/>
            <person name="Noguchi H."/>
            <person name="Minakuchi Y."/>
            <person name="Suzuki M."/>
            <person name="Kawai-Toyooka H."/>
            <person name="Smith D.R."/>
            <person name="Sparks H."/>
            <person name="Anderson J."/>
            <person name="Bakaric R."/>
            <person name="Luria V."/>
            <person name="Karger A."/>
            <person name="Kirschner M.W."/>
            <person name="Durand P.M."/>
            <person name="Michod R.E."/>
            <person name="Nozaki H."/>
            <person name="Olson B.J."/>
        </authorList>
    </citation>
    <scope>NUCLEOTIDE SEQUENCE [LARGE SCALE GENOMIC DNA]</scope>
    <source>
        <strain evidence="7">NIES-2863</strain>
    </source>
</reference>
<keyword evidence="1 4" id="KW-0853">WD repeat</keyword>
<dbReference type="STRING" id="33097.A0A150GDW4"/>
<organism evidence="6 7">
    <name type="scientific">Gonium pectorale</name>
    <name type="common">Green alga</name>
    <dbReference type="NCBI Taxonomy" id="33097"/>
    <lineage>
        <taxon>Eukaryota</taxon>
        <taxon>Viridiplantae</taxon>
        <taxon>Chlorophyta</taxon>
        <taxon>core chlorophytes</taxon>
        <taxon>Chlorophyceae</taxon>
        <taxon>CS clade</taxon>
        <taxon>Chlamydomonadales</taxon>
        <taxon>Volvocaceae</taxon>
        <taxon>Gonium</taxon>
    </lineage>
</organism>
<dbReference type="GO" id="GO:0000974">
    <property type="term" value="C:Prp19 complex"/>
    <property type="evidence" value="ECO:0007669"/>
    <property type="project" value="TreeGrafter"/>
</dbReference>
<feature type="region of interest" description="Disordered" evidence="5">
    <location>
        <begin position="504"/>
        <end position="523"/>
    </location>
</feature>